<evidence type="ECO:0000313" key="2">
    <source>
        <dbReference type="EMBL" id="MCT7980201.1"/>
    </source>
</evidence>
<gene>
    <name evidence="2" type="ORF">NG792_20970</name>
</gene>
<keyword evidence="1" id="KW-1133">Transmembrane helix</keyword>
<feature type="transmembrane region" description="Helical" evidence="1">
    <location>
        <begin position="59"/>
        <end position="84"/>
    </location>
</feature>
<accession>A0ABT2NBY3</accession>
<dbReference type="RefSeq" id="WP_261198258.1">
    <property type="nucleotide sequence ID" value="NZ_JAMXFA010000034.1"/>
</dbReference>
<evidence type="ECO:0000256" key="1">
    <source>
        <dbReference type="SAM" id="Phobius"/>
    </source>
</evidence>
<reference evidence="2 3" key="1">
    <citation type="journal article" date="2022" name="Front. Microbiol.">
        <title>High genomic differentiation and limited gene flow indicate recent cryptic speciation within the genus Laspinema (cyanobacteria).</title>
        <authorList>
            <person name="Stanojkovic A."/>
            <person name="Skoupy S."/>
            <person name="Skaloud P."/>
            <person name="Dvorak P."/>
        </authorList>
    </citation>
    <scope>NUCLEOTIDE SEQUENCE [LARGE SCALE GENOMIC DNA]</scope>
    <source>
        <strain evidence="2 3">D3b</strain>
    </source>
</reference>
<comment type="caution">
    <text evidence="2">The sequence shown here is derived from an EMBL/GenBank/DDBJ whole genome shotgun (WGS) entry which is preliminary data.</text>
</comment>
<proteinExistence type="predicted"/>
<keyword evidence="1" id="KW-0812">Transmembrane</keyword>
<dbReference type="InterPro" id="IPR007165">
    <property type="entry name" value="Phage_holin_4_2"/>
</dbReference>
<dbReference type="PANTHER" id="PTHR37309">
    <property type="entry name" value="SLR0284 PROTEIN"/>
    <property type="match status" value="1"/>
</dbReference>
<dbReference type="Proteomes" id="UP001525961">
    <property type="component" value="Unassembled WGS sequence"/>
</dbReference>
<evidence type="ECO:0000313" key="3">
    <source>
        <dbReference type="Proteomes" id="UP001525961"/>
    </source>
</evidence>
<feature type="transmembrane region" description="Helical" evidence="1">
    <location>
        <begin position="35"/>
        <end position="53"/>
    </location>
</feature>
<keyword evidence="3" id="KW-1185">Reference proteome</keyword>
<feature type="transmembrane region" description="Helical" evidence="1">
    <location>
        <begin position="6"/>
        <end position="23"/>
    </location>
</feature>
<sequence>MDLVSLLITWLITAISLFIISKLPTGVEIDGFQKALISAAVFGVLNALIKPILQVLALPITFLTLGLFSLIINAIIFGLAAWLVTGFRLRWGFWSALIGTLALSFINSILFNLLGRL</sequence>
<organism evidence="2 3">
    <name type="scientific">Laspinema olomoucense D3b</name>
    <dbReference type="NCBI Taxonomy" id="2953688"/>
    <lineage>
        <taxon>Bacteria</taxon>
        <taxon>Bacillati</taxon>
        <taxon>Cyanobacteriota</taxon>
        <taxon>Cyanophyceae</taxon>
        <taxon>Oscillatoriophycideae</taxon>
        <taxon>Oscillatoriales</taxon>
        <taxon>Laspinemataceae</taxon>
        <taxon>Laspinema</taxon>
        <taxon>Laspinema olomoucense</taxon>
    </lineage>
</organism>
<feature type="transmembrane region" description="Helical" evidence="1">
    <location>
        <begin position="91"/>
        <end position="114"/>
    </location>
</feature>
<name>A0ABT2NBY3_9CYAN</name>
<dbReference type="EMBL" id="JAMXFA010000034">
    <property type="protein sequence ID" value="MCT7980201.1"/>
    <property type="molecule type" value="Genomic_DNA"/>
</dbReference>
<protein>
    <submittedName>
        <fullName evidence="2">Phage holin family protein</fullName>
    </submittedName>
</protein>
<keyword evidence="1" id="KW-0472">Membrane</keyword>
<dbReference type="Pfam" id="PF04020">
    <property type="entry name" value="Phage_holin_4_2"/>
    <property type="match status" value="1"/>
</dbReference>
<dbReference type="PANTHER" id="PTHR37309:SF1">
    <property type="entry name" value="SLR0284 PROTEIN"/>
    <property type="match status" value="1"/>
</dbReference>